<dbReference type="AlphaFoldDB" id="A0A9D4V075"/>
<dbReference type="Proteomes" id="UP000886520">
    <property type="component" value="Chromosome 8"/>
</dbReference>
<feature type="compositionally biased region" description="Low complexity" evidence="1">
    <location>
        <begin position="1"/>
        <end position="27"/>
    </location>
</feature>
<evidence type="ECO:0000256" key="1">
    <source>
        <dbReference type="SAM" id="MobiDB-lite"/>
    </source>
</evidence>
<comment type="caution">
    <text evidence="2">The sequence shown here is derived from an EMBL/GenBank/DDBJ whole genome shotgun (WGS) entry which is preliminary data.</text>
</comment>
<evidence type="ECO:0000313" key="3">
    <source>
        <dbReference type="Proteomes" id="UP000886520"/>
    </source>
</evidence>
<gene>
    <name evidence="2" type="ORF">GOP47_0009095</name>
</gene>
<proteinExistence type="predicted"/>
<feature type="region of interest" description="Disordered" evidence="1">
    <location>
        <begin position="1"/>
        <end position="36"/>
    </location>
</feature>
<evidence type="ECO:0000313" key="2">
    <source>
        <dbReference type="EMBL" id="KAI5077030.1"/>
    </source>
</evidence>
<reference evidence="2" key="1">
    <citation type="submission" date="2021-01" db="EMBL/GenBank/DDBJ databases">
        <title>Adiantum capillus-veneris genome.</title>
        <authorList>
            <person name="Fang Y."/>
            <person name="Liao Q."/>
        </authorList>
    </citation>
    <scope>NUCLEOTIDE SEQUENCE</scope>
    <source>
        <strain evidence="2">H3</strain>
        <tissue evidence="2">Leaf</tissue>
    </source>
</reference>
<keyword evidence="3" id="KW-1185">Reference proteome</keyword>
<organism evidence="2 3">
    <name type="scientific">Adiantum capillus-veneris</name>
    <name type="common">Maidenhair fern</name>
    <dbReference type="NCBI Taxonomy" id="13818"/>
    <lineage>
        <taxon>Eukaryota</taxon>
        <taxon>Viridiplantae</taxon>
        <taxon>Streptophyta</taxon>
        <taxon>Embryophyta</taxon>
        <taxon>Tracheophyta</taxon>
        <taxon>Polypodiopsida</taxon>
        <taxon>Polypodiidae</taxon>
        <taxon>Polypodiales</taxon>
        <taxon>Pteridineae</taxon>
        <taxon>Pteridaceae</taxon>
        <taxon>Vittarioideae</taxon>
        <taxon>Adiantum</taxon>
    </lineage>
</organism>
<name>A0A9D4V075_ADICA</name>
<sequence>MAAVGSSSATPCSTSLSLATPATSTLPYQKPPRLSKNRAPLRDFSLLMPSLVPSAAVSPSHASPWRPPLMQTIHVAALSLHSELVDCRQKLRFLFCLLIT</sequence>
<accession>A0A9D4V075</accession>
<protein>
    <submittedName>
        <fullName evidence="2">Uncharacterized protein</fullName>
    </submittedName>
</protein>
<dbReference type="EMBL" id="JABFUD020000008">
    <property type="protein sequence ID" value="KAI5077030.1"/>
    <property type="molecule type" value="Genomic_DNA"/>
</dbReference>